<accession>A0A9D1GNA5</accession>
<feature type="chain" id="PRO_5039084126" description="Lipoprotein" evidence="1">
    <location>
        <begin position="19"/>
        <end position="102"/>
    </location>
</feature>
<evidence type="ECO:0000313" key="2">
    <source>
        <dbReference type="EMBL" id="HIT47340.1"/>
    </source>
</evidence>
<evidence type="ECO:0008006" key="4">
    <source>
        <dbReference type="Google" id="ProtNLM"/>
    </source>
</evidence>
<proteinExistence type="predicted"/>
<dbReference type="EMBL" id="DVLC01000107">
    <property type="protein sequence ID" value="HIT47340.1"/>
    <property type="molecule type" value="Genomic_DNA"/>
</dbReference>
<reference evidence="2" key="2">
    <citation type="journal article" date="2021" name="PeerJ">
        <title>Extensive microbial diversity within the chicken gut microbiome revealed by metagenomics and culture.</title>
        <authorList>
            <person name="Gilroy R."/>
            <person name="Ravi A."/>
            <person name="Getino M."/>
            <person name="Pursley I."/>
            <person name="Horton D.L."/>
            <person name="Alikhan N.F."/>
            <person name="Baker D."/>
            <person name="Gharbi K."/>
            <person name="Hall N."/>
            <person name="Watson M."/>
            <person name="Adriaenssens E.M."/>
            <person name="Foster-Nyarko E."/>
            <person name="Jarju S."/>
            <person name="Secka A."/>
            <person name="Antonio M."/>
            <person name="Oren A."/>
            <person name="Chaudhuri R.R."/>
            <person name="La Ragione R."/>
            <person name="Hildebrand F."/>
            <person name="Pallen M.J."/>
        </authorList>
    </citation>
    <scope>NUCLEOTIDE SEQUENCE</scope>
    <source>
        <strain evidence="2">ChiHecec2B26-709</strain>
    </source>
</reference>
<sequence>MKKIVVLIAASLMLLASASVCIYCGVSSRNTSSEYATLFMAQLESLASGESDYYCSSGGPGSTECEVSVSAGGYGSGCHVTCDSGYYACCNAMENKCQCRSN</sequence>
<evidence type="ECO:0000256" key="1">
    <source>
        <dbReference type="SAM" id="SignalP"/>
    </source>
</evidence>
<dbReference type="Proteomes" id="UP000886881">
    <property type="component" value="Unassembled WGS sequence"/>
</dbReference>
<evidence type="ECO:0000313" key="3">
    <source>
        <dbReference type="Proteomes" id="UP000886881"/>
    </source>
</evidence>
<protein>
    <recommendedName>
        <fullName evidence="4">Lipoprotein</fullName>
    </recommendedName>
</protein>
<keyword evidence="1" id="KW-0732">Signal</keyword>
<organism evidence="2 3">
    <name type="scientific">Candidatus Cryptobacteroides merdipullorum</name>
    <dbReference type="NCBI Taxonomy" id="2840771"/>
    <lineage>
        <taxon>Bacteria</taxon>
        <taxon>Pseudomonadati</taxon>
        <taxon>Bacteroidota</taxon>
        <taxon>Bacteroidia</taxon>
        <taxon>Bacteroidales</taxon>
        <taxon>Candidatus Cryptobacteroides</taxon>
    </lineage>
</organism>
<name>A0A9D1GNA5_9BACT</name>
<feature type="signal peptide" evidence="1">
    <location>
        <begin position="1"/>
        <end position="18"/>
    </location>
</feature>
<dbReference type="AlphaFoldDB" id="A0A9D1GNA5"/>
<gene>
    <name evidence="2" type="ORF">IAC35_05745</name>
</gene>
<reference evidence="2" key="1">
    <citation type="submission" date="2020-10" db="EMBL/GenBank/DDBJ databases">
        <authorList>
            <person name="Gilroy R."/>
        </authorList>
    </citation>
    <scope>NUCLEOTIDE SEQUENCE</scope>
    <source>
        <strain evidence="2">ChiHecec2B26-709</strain>
    </source>
</reference>
<comment type="caution">
    <text evidence="2">The sequence shown here is derived from an EMBL/GenBank/DDBJ whole genome shotgun (WGS) entry which is preliminary data.</text>
</comment>